<dbReference type="OrthoDB" id="1917254at2759"/>
<evidence type="ECO:0000313" key="2">
    <source>
        <dbReference type="Proteomes" id="UP000655225"/>
    </source>
</evidence>
<name>A0A834YIM8_TETSI</name>
<comment type="caution">
    <text evidence="1">The sequence shown here is derived from an EMBL/GenBank/DDBJ whole genome shotgun (WGS) entry which is preliminary data.</text>
</comment>
<gene>
    <name evidence="1" type="ORF">HHK36_026134</name>
</gene>
<dbReference type="PANTHER" id="PTHR33384">
    <property type="entry name" value="EXPRESSED PROTEIN"/>
    <property type="match status" value="1"/>
</dbReference>
<organism evidence="1 2">
    <name type="scientific">Tetracentron sinense</name>
    <name type="common">Spur-leaf</name>
    <dbReference type="NCBI Taxonomy" id="13715"/>
    <lineage>
        <taxon>Eukaryota</taxon>
        <taxon>Viridiplantae</taxon>
        <taxon>Streptophyta</taxon>
        <taxon>Embryophyta</taxon>
        <taxon>Tracheophyta</taxon>
        <taxon>Spermatophyta</taxon>
        <taxon>Magnoliopsida</taxon>
        <taxon>Trochodendrales</taxon>
        <taxon>Trochodendraceae</taxon>
        <taxon>Tetracentron</taxon>
    </lineage>
</organism>
<accession>A0A834YIM8</accession>
<dbReference type="PANTHER" id="PTHR33384:SF40">
    <property type="match status" value="1"/>
</dbReference>
<dbReference type="OMA" id="KASPPYY"/>
<proteinExistence type="predicted"/>
<reference evidence="1 2" key="1">
    <citation type="submission" date="2020-04" db="EMBL/GenBank/DDBJ databases">
        <title>Plant Genome Project.</title>
        <authorList>
            <person name="Zhang R.-G."/>
        </authorList>
    </citation>
    <scope>NUCLEOTIDE SEQUENCE [LARGE SCALE GENOMIC DNA]</scope>
    <source>
        <strain evidence="1">YNK0</strain>
        <tissue evidence="1">Leaf</tissue>
    </source>
</reference>
<dbReference type="EMBL" id="JABCRI010000019">
    <property type="protein sequence ID" value="KAF8389439.1"/>
    <property type="molecule type" value="Genomic_DNA"/>
</dbReference>
<keyword evidence="2" id="KW-1185">Reference proteome</keyword>
<dbReference type="AlphaFoldDB" id="A0A834YIM8"/>
<protein>
    <submittedName>
        <fullName evidence="1">Uncharacterized protein</fullName>
    </submittedName>
</protein>
<evidence type="ECO:0000313" key="1">
    <source>
        <dbReference type="EMBL" id="KAF8389439.1"/>
    </source>
</evidence>
<dbReference type="Proteomes" id="UP000655225">
    <property type="component" value="Unassembled WGS sequence"/>
</dbReference>
<sequence>MKDPRSLLESLEVGSRVHEKNLVEEMRELRKLRTAIMMEKCQSKNEVVMCPKPRKRQCGELTDQKLGAELSDIIISKASPPYYAVSPPVRASNPLIKDVRFHEQRVSQSPVLGFLIEGLDTVVDRTRRTQSIPTMA</sequence>